<dbReference type="GO" id="GO:0004818">
    <property type="term" value="F:glutamate-tRNA ligase activity"/>
    <property type="evidence" value="ECO:0007669"/>
    <property type="project" value="UniProtKB-EC"/>
</dbReference>
<proteinExistence type="inferred from homology"/>
<evidence type="ECO:0000313" key="10">
    <source>
        <dbReference type="Proteomes" id="UP000001062"/>
    </source>
</evidence>
<dbReference type="NCBIfam" id="NF004314">
    <property type="entry name" value="PRK05710.1-3"/>
    <property type="match status" value="1"/>
</dbReference>
<accession>F2JV60</accession>
<comment type="similarity">
    <text evidence="7">Belongs to the class-I aminoacyl-tRNA synthetase family.</text>
</comment>
<sequence>MQSTYHGRFAPSPTGPLHFGSLVAALASYLDAKKNKGRWTIRIEDVDGSRCKPEFSQSIITTLESYGLYSDTPILDQSHRSDTYEHCLQTLNKQDKVFRCVCTRQSLKHYAGKHPHICSSDNAPLPSSPYSWRLLTEETAVFNVDDPIQGHLIFDLASLKNNPILKRKDGYFSYQLAVVVDDHDQGINHLVRGSDLLDTTTEQLYLYTLLNWEAPKMCHIPVILDKNLNKISKQNHAKAIQEADTNTLLTALQYLEIRDISAYLPINDIILQAVNKWDINRLPRTKTIPLKPEDYWLVS</sequence>
<keyword evidence="4" id="KW-0862">Zinc</keyword>
<keyword evidence="10" id="KW-1185">Reference proteome</keyword>
<evidence type="ECO:0000313" key="9">
    <source>
        <dbReference type="EMBL" id="ADZ92818.1"/>
    </source>
</evidence>
<evidence type="ECO:0000259" key="8">
    <source>
        <dbReference type="Pfam" id="PF00749"/>
    </source>
</evidence>
<dbReference type="GO" id="GO:0006400">
    <property type="term" value="P:tRNA modification"/>
    <property type="evidence" value="ECO:0007669"/>
    <property type="project" value="InterPro"/>
</dbReference>
<dbReference type="RefSeq" id="WP_013662720.1">
    <property type="nucleotide sequence ID" value="NC_015276.1"/>
</dbReference>
<keyword evidence="7" id="KW-0648">Protein biosynthesis</keyword>
<dbReference type="PRINTS" id="PR00987">
    <property type="entry name" value="TRNASYNTHGLU"/>
</dbReference>
<protein>
    <submittedName>
        <fullName evidence="9">Glutamate--tRNA ligase</fullName>
        <ecNumber evidence="9">6.1.1.17</ecNumber>
    </submittedName>
</protein>
<evidence type="ECO:0000256" key="4">
    <source>
        <dbReference type="ARBA" id="ARBA00022833"/>
    </source>
</evidence>
<dbReference type="NCBIfam" id="TIGR03838">
    <property type="entry name" value="queuosine_YadB"/>
    <property type="match status" value="1"/>
</dbReference>
<dbReference type="KEGG" id="mme:Marme_3605"/>
<dbReference type="GO" id="GO:0006424">
    <property type="term" value="P:glutamyl-tRNA aminoacylation"/>
    <property type="evidence" value="ECO:0007669"/>
    <property type="project" value="InterPro"/>
</dbReference>
<dbReference type="InterPro" id="IPR022380">
    <property type="entry name" value="Glu-Q_tRNA(Asp)_Synthase"/>
</dbReference>
<gene>
    <name evidence="9" type="ordered locus">Marme_3605</name>
</gene>
<organism evidence="9 10">
    <name type="scientific">Marinomonas mediterranea (strain ATCC 700492 / JCM 21426 / NBRC 103028 / MMB-1)</name>
    <dbReference type="NCBI Taxonomy" id="717774"/>
    <lineage>
        <taxon>Bacteria</taxon>
        <taxon>Pseudomonadati</taxon>
        <taxon>Pseudomonadota</taxon>
        <taxon>Gammaproteobacteria</taxon>
        <taxon>Oceanospirillales</taxon>
        <taxon>Oceanospirillaceae</taxon>
        <taxon>Marinomonas</taxon>
    </lineage>
</organism>
<reference evidence="9 10" key="1">
    <citation type="journal article" date="2012" name="Stand. Genomic Sci.">
        <title>Complete genome sequence of the melanogenic marine bacterium Marinomonas mediterranea type strain (MMB-1(T)).</title>
        <authorList>
            <person name="Lucas-Elio P."/>
            <person name="Goodwin L."/>
            <person name="Woyke T."/>
            <person name="Pitluck S."/>
            <person name="Nolan M."/>
            <person name="Kyrpides N.C."/>
            <person name="Detter J.C."/>
            <person name="Copeland A."/>
            <person name="Teshima H."/>
            <person name="Bruce D."/>
            <person name="Detter C."/>
            <person name="Tapia R."/>
            <person name="Han S."/>
            <person name="Land M.L."/>
            <person name="Ivanova N."/>
            <person name="Mikhailova N."/>
            <person name="Johnston A.W."/>
            <person name="Sanchez-Amat A."/>
        </authorList>
    </citation>
    <scope>NUCLEOTIDE SEQUENCE [LARGE SCALE GENOMIC DNA]</scope>
    <source>
        <strain evidence="10">ATCC 700492 / JCM 21426 / NBRC 103028 / MMB-1</strain>
    </source>
</reference>
<dbReference type="InterPro" id="IPR000924">
    <property type="entry name" value="Glu/Gln-tRNA-synth"/>
</dbReference>
<dbReference type="PATRIC" id="fig|717774.3.peg.3713"/>
<keyword evidence="5 7" id="KW-0067">ATP-binding</keyword>
<evidence type="ECO:0000256" key="3">
    <source>
        <dbReference type="ARBA" id="ARBA00022741"/>
    </source>
</evidence>
<evidence type="ECO:0000256" key="1">
    <source>
        <dbReference type="ARBA" id="ARBA00022598"/>
    </source>
</evidence>
<evidence type="ECO:0000256" key="5">
    <source>
        <dbReference type="ARBA" id="ARBA00022840"/>
    </source>
</evidence>
<dbReference type="GO" id="GO:0008270">
    <property type="term" value="F:zinc ion binding"/>
    <property type="evidence" value="ECO:0007669"/>
    <property type="project" value="InterPro"/>
</dbReference>
<keyword evidence="3 7" id="KW-0547">Nucleotide-binding</keyword>
<dbReference type="Proteomes" id="UP000001062">
    <property type="component" value="Chromosome"/>
</dbReference>
<dbReference type="EMBL" id="CP002583">
    <property type="protein sequence ID" value="ADZ92818.1"/>
    <property type="molecule type" value="Genomic_DNA"/>
</dbReference>
<evidence type="ECO:0000256" key="7">
    <source>
        <dbReference type="RuleBase" id="RU363037"/>
    </source>
</evidence>
<keyword evidence="1 7" id="KW-0436">Ligase</keyword>
<name>F2JV60_MARM1</name>
<dbReference type="HOGENOM" id="CLU_015768_0_1_6"/>
<dbReference type="Gene3D" id="3.40.50.620">
    <property type="entry name" value="HUPs"/>
    <property type="match status" value="1"/>
</dbReference>
<dbReference type="STRING" id="717774.Marme_3605"/>
<dbReference type="PANTHER" id="PTHR43311">
    <property type="entry name" value="GLUTAMATE--TRNA LIGASE"/>
    <property type="match status" value="1"/>
</dbReference>
<dbReference type="GO" id="GO:0005524">
    <property type="term" value="F:ATP binding"/>
    <property type="evidence" value="ECO:0007669"/>
    <property type="project" value="UniProtKB-KW"/>
</dbReference>
<evidence type="ECO:0000256" key="6">
    <source>
        <dbReference type="ARBA" id="ARBA00023146"/>
    </source>
</evidence>
<keyword evidence="2" id="KW-0479">Metal-binding</keyword>
<dbReference type="GO" id="GO:0005829">
    <property type="term" value="C:cytosol"/>
    <property type="evidence" value="ECO:0007669"/>
    <property type="project" value="TreeGrafter"/>
</dbReference>
<dbReference type="InterPro" id="IPR049940">
    <property type="entry name" value="GluQ/Sye"/>
</dbReference>
<dbReference type="OrthoDB" id="9807503at2"/>
<evidence type="ECO:0000256" key="2">
    <source>
        <dbReference type="ARBA" id="ARBA00022723"/>
    </source>
</evidence>
<dbReference type="AlphaFoldDB" id="F2JV60"/>
<dbReference type="SUPFAM" id="SSF52374">
    <property type="entry name" value="Nucleotidylyl transferase"/>
    <property type="match status" value="1"/>
</dbReference>
<dbReference type="InterPro" id="IPR020058">
    <property type="entry name" value="Glu/Gln-tRNA-synth_Ib_cat-dom"/>
</dbReference>
<keyword evidence="6 7" id="KW-0030">Aminoacyl-tRNA synthetase</keyword>
<dbReference type="eggNOG" id="COG0008">
    <property type="taxonomic scope" value="Bacteria"/>
</dbReference>
<dbReference type="InterPro" id="IPR014729">
    <property type="entry name" value="Rossmann-like_a/b/a_fold"/>
</dbReference>
<dbReference type="Pfam" id="PF00749">
    <property type="entry name" value="tRNA-synt_1c"/>
    <property type="match status" value="1"/>
</dbReference>
<feature type="domain" description="Glutamyl/glutaminyl-tRNA synthetase class Ib catalytic" evidence="8">
    <location>
        <begin position="7"/>
        <end position="241"/>
    </location>
</feature>
<dbReference type="PANTHER" id="PTHR43311:SF1">
    <property type="entry name" value="GLUTAMYL-Q TRNA(ASP) SYNTHETASE"/>
    <property type="match status" value="1"/>
</dbReference>
<dbReference type="EC" id="6.1.1.17" evidence="9"/>